<dbReference type="InterPro" id="IPR041916">
    <property type="entry name" value="Anti_sigma_zinc_sf"/>
</dbReference>
<evidence type="ECO:0000256" key="2">
    <source>
        <dbReference type="ARBA" id="ARBA00024438"/>
    </source>
</evidence>
<feature type="domain" description="Putative zinc-finger" evidence="4">
    <location>
        <begin position="3"/>
        <end position="37"/>
    </location>
</feature>
<dbReference type="Gene3D" id="1.10.10.1320">
    <property type="entry name" value="Anti-sigma factor, zinc-finger domain"/>
    <property type="match status" value="1"/>
</dbReference>
<evidence type="ECO:0000256" key="3">
    <source>
        <dbReference type="SAM" id="Phobius"/>
    </source>
</evidence>
<dbReference type="InterPro" id="IPR027383">
    <property type="entry name" value="Znf_put"/>
</dbReference>
<dbReference type="RefSeq" id="WP_181340020.1">
    <property type="nucleotide sequence ID" value="NZ_JAAKDE010000016.1"/>
</dbReference>
<keyword evidence="3" id="KW-0472">Membrane</keyword>
<organism evidence="5 6">
    <name type="scientific">Capillibacterium thermochitinicola</name>
    <dbReference type="NCBI Taxonomy" id="2699427"/>
    <lineage>
        <taxon>Bacteria</taxon>
        <taxon>Bacillati</taxon>
        <taxon>Bacillota</taxon>
        <taxon>Capillibacterium</taxon>
    </lineage>
</organism>
<evidence type="ECO:0000259" key="4">
    <source>
        <dbReference type="Pfam" id="PF13490"/>
    </source>
</evidence>
<keyword evidence="6" id="KW-1185">Reference proteome</keyword>
<dbReference type="AlphaFoldDB" id="A0A8J6LJ13"/>
<dbReference type="EMBL" id="JAAKDE010000016">
    <property type="protein sequence ID" value="MBA2133550.1"/>
    <property type="molecule type" value="Genomic_DNA"/>
</dbReference>
<keyword evidence="3" id="KW-1133">Transmembrane helix</keyword>
<sequence length="180" mass="21407">MNCHRVQSLLSAYLDQELSSEERRLIRNHLFNCPVCAQCFEELSRIKIFLGSLEPPRPQSNLIDDFFHYKLRVEDFIETNPWVWGKRLALTAACIFLFLLTSFYMFPVNSTNHRIASQEVKYQTYEPFTPYQLVNEQSSYGQFFLEEDKAEEERKKRQKLEEFYLPPHQTPLPGIPVSYR</sequence>
<name>A0A8J6LJ13_9FIRM</name>
<dbReference type="Proteomes" id="UP000657177">
    <property type="component" value="Unassembled WGS sequence"/>
</dbReference>
<comment type="caution">
    <text evidence="5">The sequence shown here is derived from an EMBL/GenBank/DDBJ whole genome shotgun (WGS) entry which is preliminary data.</text>
</comment>
<feature type="transmembrane region" description="Helical" evidence="3">
    <location>
        <begin position="88"/>
        <end position="106"/>
    </location>
</feature>
<evidence type="ECO:0000313" key="5">
    <source>
        <dbReference type="EMBL" id="MBA2133550.1"/>
    </source>
</evidence>
<accession>A0A8J6LJ13</accession>
<keyword evidence="3" id="KW-0812">Transmembrane</keyword>
<evidence type="ECO:0000313" key="6">
    <source>
        <dbReference type="Proteomes" id="UP000657177"/>
    </source>
</evidence>
<proteinExistence type="inferred from homology"/>
<protein>
    <recommendedName>
        <fullName evidence="2">Anti-sigma-W factor RsiW</fullName>
    </recommendedName>
</protein>
<reference evidence="5" key="1">
    <citation type="submission" date="2020-06" db="EMBL/GenBank/DDBJ databases">
        <title>Novel chitinolytic bacterium.</title>
        <authorList>
            <person name="Ungkulpasvich U."/>
            <person name="Kosugi A."/>
            <person name="Uke A."/>
        </authorList>
    </citation>
    <scope>NUCLEOTIDE SEQUENCE</scope>
    <source>
        <strain evidence="5">UUS1-1</strain>
    </source>
</reference>
<dbReference type="Pfam" id="PF13490">
    <property type="entry name" value="zf-HC2"/>
    <property type="match status" value="1"/>
</dbReference>
<comment type="similarity">
    <text evidence="1">Belongs to the zinc-associated anti-sigma factor (ZAS) superfamily. Anti-sigma-W factor family.</text>
</comment>
<gene>
    <name evidence="5" type="ORF">G5B42_08360</name>
</gene>
<evidence type="ECO:0000256" key="1">
    <source>
        <dbReference type="ARBA" id="ARBA00024353"/>
    </source>
</evidence>